<reference evidence="2" key="1">
    <citation type="submission" date="2014-04" db="EMBL/GenBank/DDBJ databases">
        <title>Evolutionary Origins and Diversification of the Mycorrhizal Mutualists.</title>
        <authorList>
            <consortium name="DOE Joint Genome Institute"/>
            <consortium name="Mycorrhizal Genomics Consortium"/>
            <person name="Kohler A."/>
            <person name="Kuo A."/>
            <person name="Nagy L.G."/>
            <person name="Floudas D."/>
            <person name="Copeland A."/>
            <person name="Barry K.W."/>
            <person name="Cichocki N."/>
            <person name="Veneault-Fourrey C."/>
            <person name="LaButti K."/>
            <person name="Lindquist E.A."/>
            <person name="Lipzen A."/>
            <person name="Lundell T."/>
            <person name="Morin E."/>
            <person name="Murat C."/>
            <person name="Riley R."/>
            <person name="Ohm R."/>
            <person name="Sun H."/>
            <person name="Tunlid A."/>
            <person name="Henrissat B."/>
            <person name="Grigoriev I.V."/>
            <person name="Hibbett D.S."/>
            <person name="Martin F."/>
        </authorList>
    </citation>
    <scope>NUCLEOTIDE SEQUENCE [LARGE SCALE GENOMIC DNA]</scope>
    <source>
        <strain evidence="2">FD-334 SS-4</strain>
    </source>
</reference>
<accession>A0A0D2NRG3</accession>
<keyword evidence="2" id="KW-1185">Reference proteome</keyword>
<evidence type="ECO:0000313" key="2">
    <source>
        <dbReference type="Proteomes" id="UP000054270"/>
    </source>
</evidence>
<organism evidence="1 2">
    <name type="scientific">Hypholoma sublateritium (strain FD-334 SS-4)</name>
    <dbReference type="NCBI Taxonomy" id="945553"/>
    <lineage>
        <taxon>Eukaryota</taxon>
        <taxon>Fungi</taxon>
        <taxon>Dikarya</taxon>
        <taxon>Basidiomycota</taxon>
        <taxon>Agaricomycotina</taxon>
        <taxon>Agaricomycetes</taxon>
        <taxon>Agaricomycetidae</taxon>
        <taxon>Agaricales</taxon>
        <taxon>Agaricineae</taxon>
        <taxon>Strophariaceae</taxon>
        <taxon>Hypholoma</taxon>
    </lineage>
</organism>
<dbReference type="AlphaFoldDB" id="A0A0D2NRG3"/>
<proteinExistence type="predicted"/>
<dbReference type="Proteomes" id="UP000054270">
    <property type="component" value="Unassembled WGS sequence"/>
</dbReference>
<sequence length="109" mass="12102">MRDRVYSHSPPHRAPHWLVRIPIALVTHSPTPPHVRNSARVLISSPHQSVPAHRHVHLPLAYLLRPHATPCAPAYISNIKDSRTAARTDGLLSGRALLGSRSRADETVR</sequence>
<name>A0A0D2NRG3_HYPSF</name>
<gene>
    <name evidence="1" type="ORF">HYPSUDRAFT_894837</name>
</gene>
<dbReference type="EMBL" id="KN817579">
    <property type="protein sequence ID" value="KJA19291.1"/>
    <property type="molecule type" value="Genomic_DNA"/>
</dbReference>
<protein>
    <submittedName>
        <fullName evidence="1">Uncharacterized protein</fullName>
    </submittedName>
</protein>
<evidence type="ECO:0000313" key="1">
    <source>
        <dbReference type="EMBL" id="KJA19291.1"/>
    </source>
</evidence>